<feature type="domain" description="Transcription factor IIIC subunit 5 HTH" evidence="6">
    <location>
        <begin position="291"/>
        <end position="438"/>
    </location>
</feature>
<dbReference type="Pfam" id="PF09734">
    <property type="entry name" value="Tau95"/>
    <property type="match status" value="1"/>
</dbReference>
<evidence type="ECO:0000256" key="3">
    <source>
        <dbReference type="ARBA" id="ARBA00023163"/>
    </source>
</evidence>
<evidence type="ECO:0000259" key="7">
    <source>
        <dbReference type="Pfam" id="PF17682"/>
    </source>
</evidence>
<evidence type="ECO:0000313" key="8">
    <source>
        <dbReference type="EMBL" id="GFO00124.1"/>
    </source>
</evidence>
<dbReference type="GO" id="GO:0000127">
    <property type="term" value="C:transcription factor TFIIIC complex"/>
    <property type="evidence" value="ECO:0007669"/>
    <property type="project" value="InterPro"/>
</dbReference>
<proteinExistence type="predicted"/>
<dbReference type="PANTHER" id="PTHR13230:SF5">
    <property type="entry name" value="GENERAL TRANSCRIPTION FACTOR 3C POLYPEPTIDE 5"/>
    <property type="match status" value="1"/>
</dbReference>
<keyword evidence="9" id="KW-1185">Reference proteome</keyword>
<evidence type="ECO:0000256" key="2">
    <source>
        <dbReference type="ARBA" id="ARBA00023125"/>
    </source>
</evidence>
<dbReference type="InterPro" id="IPR041499">
    <property type="entry name" value="Tfc1/Sfc1_N"/>
</dbReference>
<dbReference type="EMBL" id="BLXT01003032">
    <property type="protein sequence ID" value="GFO00124.1"/>
    <property type="molecule type" value="Genomic_DNA"/>
</dbReference>
<comment type="caution">
    <text evidence="8">The sequence shown here is derived from an EMBL/GenBank/DDBJ whole genome shotgun (WGS) entry which is preliminary data.</text>
</comment>
<dbReference type="GO" id="GO:0006384">
    <property type="term" value="P:transcription initiation at RNA polymerase III promoter"/>
    <property type="evidence" value="ECO:0007669"/>
    <property type="project" value="InterPro"/>
</dbReference>
<accession>A0AAV3ZXU9</accession>
<reference evidence="8 9" key="1">
    <citation type="journal article" date="2021" name="Elife">
        <title>Chloroplast acquisition without the gene transfer in kleptoplastic sea slugs, Plakobranchus ocellatus.</title>
        <authorList>
            <person name="Maeda T."/>
            <person name="Takahashi S."/>
            <person name="Yoshida T."/>
            <person name="Shimamura S."/>
            <person name="Takaki Y."/>
            <person name="Nagai Y."/>
            <person name="Toyoda A."/>
            <person name="Suzuki Y."/>
            <person name="Arimoto A."/>
            <person name="Ishii H."/>
            <person name="Satoh N."/>
            <person name="Nishiyama T."/>
            <person name="Hasebe M."/>
            <person name="Maruyama T."/>
            <person name="Minagawa J."/>
            <person name="Obokata J."/>
            <person name="Shigenobu S."/>
        </authorList>
    </citation>
    <scope>NUCLEOTIDE SEQUENCE [LARGE SCALE GENOMIC DNA]</scope>
</reference>
<dbReference type="GO" id="GO:0001003">
    <property type="term" value="F:RNA polymerase III type 2 promoter sequence-specific DNA binding"/>
    <property type="evidence" value="ECO:0007669"/>
    <property type="project" value="TreeGrafter"/>
</dbReference>
<feature type="domain" description="Transcription factor IIIC subunit Tfc1/Sfc1 triple barrel" evidence="7">
    <location>
        <begin position="120"/>
        <end position="247"/>
    </location>
</feature>
<evidence type="ECO:0000259" key="6">
    <source>
        <dbReference type="Pfam" id="PF09734"/>
    </source>
</evidence>
<dbReference type="AlphaFoldDB" id="A0AAV3ZXU9"/>
<gene>
    <name evidence="8" type="ORF">PoB_002662900</name>
</gene>
<dbReference type="GO" id="GO:0001002">
    <property type="term" value="F:RNA polymerase III type 1 promoter sequence-specific DNA binding"/>
    <property type="evidence" value="ECO:0007669"/>
    <property type="project" value="TreeGrafter"/>
</dbReference>
<protein>
    <submittedName>
        <fullName evidence="8">General transcription factor 3c polypeptide 5</fullName>
    </submittedName>
</protein>
<keyword evidence="2" id="KW-0238">DNA-binding</keyword>
<dbReference type="Pfam" id="PF17682">
    <property type="entry name" value="Tau95_N"/>
    <property type="match status" value="1"/>
</dbReference>
<dbReference type="InterPro" id="IPR019136">
    <property type="entry name" value="TF_IIIC_su-5_HTH"/>
</dbReference>
<feature type="region of interest" description="Disordered" evidence="5">
    <location>
        <begin position="1"/>
        <end position="70"/>
    </location>
</feature>
<organism evidence="8 9">
    <name type="scientific">Plakobranchus ocellatus</name>
    <dbReference type="NCBI Taxonomy" id="259542"/>
    <lineage>
        <taxon>Eukaryota</taxon>
        <taxon>Metazoa</taxon>
        <taxon>Spiralia</taxon>
        <taxon>Lophotrochozoa</taxon>
        <taxon>Mollusca</taxon>
        <taxon>Gastropoda</taxon>
        <taxon>Heterobranchia</taxon>
        <taxon>Euthyneura</taxon>
        <taxon>Panpulmonata</taxon>
        <taxon>Sacoglossa</taxon>
        <taxon>Placobranchoidea</taxon>
        <taxon>Plakobranchidae</taxon>
        <taxon>Plakobranchus</taxon>
    </lineage>
</organism>
<sequence length="575" mass="65757">MEVQESEFDDTGVDDNEDDVEDMAEGDDREEDEEDAKNNDSSRVEADEERDKNGDNEDDGPTRPWENPQDNFEDFQFEMEEDDQGLNSSDIKDEGADIAGLWGDGDKIICAKINKDRRFVCIDYPGVVQNVDKALRTMEGIQSISKVLFENGRMPLYFRPGDPYCKATYANCQFSQNLLVRVRRRKKKKPLAVRDDISATVGNKCNTKSDHTVDGLDEPNSYEYQLVIEGIVDRMYSFDALCDFQYLPMVKSQAAPESGDGQFKYTEILSKLVPGFEDQRAEYLSRDVPLFLPPLHFSRRPVPVPFLFENDSTSGNKMDLGESDRKQRTLGTFHMAFHHTGVPAKPHPEGHLSLDRLPKSYQQSGLEAIKKLFKERPVWSKAALQVVIEPVYKVYVTYLLPMVAFYFTSGAWKSLWCRFGYDPRTLPASKIYQVVDFRIRRLADHTRLDHKRDLQTKGLLKVDTAAPEAGSDLGSSDDIQFHTNLNATYAAKMGVQPLKESVYVYRHGVMPPFRQMRYQVCDIHHPDIQAKCHENDGKETVCIERDGWCVPDFTDICRDILRKEVEKLQATTNKS</sequence>
<dbReference type="InterPro" id="IPR042536">
    <property type="entry name" value="TFIIIC_tauA_Sfc1"/>
</dbReference>
<dbReference type="InterPro" id="IPR040454">
    <property type="entry name" value="TF_IIIC_Tfc1/Sfc1"/>
</dbReference>
<name>A0AAV3ZXU9_9GAST</name>
<feature type="compositionally biased region" description="Basic and acidic residues" evidence="5">
    <location>
        <begin position="36"/>
        <end position="55"/>
    </location>
</feature>
<evidence type="ECO:0000256" key="5">
    <source>
        <dbReference type="SAM" id="MobiDB-lite"/>
    </source>
</evidence>
<evidence type="ECO:0000256" key="1">
    <source>
        <dbReference type="ARBA" id="ARBA00004123"/>
    </source>
</evidence>
<dbReference type="Gene3D" id="3.30.200.160">
    <property type="entry name" value="TFIIIC, subcomplex tauA, subunit Sfc1, barrel domain"/>
    <property type="match status" value="1"/>
</dbReference>
<evidence type="ECO:0000313" key="9">
    <source>
        <dbReference type="Proteomes" id="UP000735302"/>
    </source>
</evidence>
<dbReference type="GO" id="GO:0005634">
    <property type="term" value="C:nucleus"/>
    <property type="evidence" value="ECO:0007669"/>
    <property type="project" value="UniProtKB-SubCell"/>
</dbReference>
<keyword evidence="4" id="KW-0539">Nucleus</keyword>
<dbReference type="Proteomes" id="UP000735302">
    <property type="component" value="Unassembled WGS sequence"/>
</dbReference>
<evidence type="ECO:0000256" key="4">
    <source>
        <dbReference type="ARBA" id="ARBA00023242"/>
    </source>
</evidence>
<dbReference type="PANTHER" id="PTHR13230">
    <property type="entry name" value="GENERAL TRANSCRIPTION FACTOR IIIC, POLYPEPTIDE 5"/>
    <property type="match status" value="1"/>
</dbReference>
<feature type="compositionally biased region" description="Acidic residues" evidence="5">
    <location>
        <begin position="1"/>
        <end position="35"/>
    </location>
</feature>
<comment type="subcellular location">
    <subcellularLocation>
        <location evidence="1">Nucleus</location>
    </subcellularLocation>
</comment>
<keyword evidence="3" id="KW-0804">Transcription</keyword>